<comment type="caution">
    <text evidence="18">The sequence shown here is derived from an EMBL/GenBank/DDBJ whole genome shotgun (WGS) entry which is preliminary data.</text>
</comment>
<evidence type="ECO:0000256" key="2">
    <source>
        <dbReference type="ARBA" id="ARBA00004922"/>
    </source>
</evidence>
<reference evidence="18" key="1">
    <citation type="submission" date="2020-04" db="EMBL/GenBank/DDBJ databases">
        <title>Genome Assembly and Annotation of Botryosphaeria dothidea sdau 11-99, a Latent Pathogen of Apple Fruit Ring Rot in China.</title>
        <authorList>
            <person name="Yu C."/>
            <person name="Diao Y."/>
            <person name="Lu Q."/>
            <person name="Zhao J."/>
            <person name="Cui S."/>
            <person name="Peng C."/>
            <person name="He B."/>
            <person name="Liu H."/>
        </authorList>
    </citation>
    <scope>NUCLEOTIDE SEQUENCE [LARGE SCALE GENOMIC DNA]</scope>
    <source>
        <strain evidence="18">Sdau11-99</strain>
    </source>
</reference>
<feature type="transmembrane region" description="Helical" evidence="16">
    <location>
        <begin position="84"/>
        <end position="109"/>
    </location>
</feature>
<keyword evidence="6" id="KW-0328">Glycosyltransferase</keyword>
<dbReference type="OrthoDB" id="4769at2759"/>
<evidence type="ECO:0000256" key="7">
    <source>
        <dbReference type="ARBA" id="ARBA00022679"/>
    </source>
</evidence>
<evidence type="ECO:0000256" key="16">
    <source>
        <dbReference type="SAM" id="Phobius"/>
    </source>
</evidence>
<feature type="transmembrane region" description="Helical" evidence="16">
    <location>
        <begin position="289"/>
        <end position="308"/>
    </location>
</feature>
<dbReference type="PANTHER" id="PTHR12989:SF10">
    <property type="entry name" value="DOL-P-GLC:GLC(2)MAN(9)GLCNAC(2)-PP-DOL ALPHA-1,2-GLUCOSYLTRANSFERASE-RELATED"/>
    <property type="match status" value="1"/>
</dbReference>
<keyword evidence="7" id="KW-0808">Transferase</keyword>
<dbReference type="UniPathway" id="UPA00378"/>
<evidence type="ECO:0000256" key="5">
    <source>
        <dbReference type="ARBA" id="ARBA00018512"/>
    </source>
</evidence>
<dbReference type="PANTHER" id="PTHR12989">
    <property type="entry name" value="ALPHA-1,2-GLUCOSYLTRANSFERASE ALG10"/>
    <property type="match status" value="1"/>
</dbReference>
<evidence type="ECO:0000256" key="8">
    <source>
        <dbReference type="ARBA" id="ARBA00022692"/>
    </source>
</evidence>
<keyword evidence="17" id="KW-0732">Signal</keyword>
<keyword evidence="9" id="KW-0256">Endoplasmic reticulum</keyword>
<sequence>MDPSARFKVLALGFTLLLIPSWEWLSKTSHALREPYLDEVFHVGQAQVYCAGDFSHWDPKITTPPGLYLLSYLVSRVTGRCDIYVLRALNCSLALFIAQVSFSILARLYGLLKRKNATDVTARSNERQTALFTNAVHTALNICLFPPLFFFFGLYYTDVPSTFFVLLSYFLALKTQQEKRKFMKFPSVVNTVVLGVAALFFRQTNIFWVAVFPAGLAVVQALKKSAHPTPEDAKEDTIGDVLRNSLMHMCVYDRPVRYASIEDYLKMVISLAVAALRNPVTVIYSVTPYGALVALFGGFVAWNGGVVLGDKSNHIATLHTPQMLYIWPYIAFFSFPILTPSVLSTLLSILPPTMVPTALTSFHQPGQKHLLPRVWVLALWMVVGAAAVHFNTIVHPFTLADNRHYVFYVFRILRIHWAVKYLAVPVYVLGGWLCIQALGSASRAAVAERIKAVPPASSEPKDESKGEEKDEKKDKPELPPGITQDDLVEEGCQASFVLVWLATTTLNLVTAPLVEPRYFIVPWVMWRLHFPINAEGGKEVVLGAAKKTEGKDEGEQTVEQVVAHNKTLWGETAWFLLVNMVTGYIFLNWGFSWPQEPGRVQRFMW</sequence>
<evidence type="ECO:0000256" key="14">
    <source>
        <dbReference type="ARBA" id="ARBA00048064"/>
    </source>
</evidence>
<evidence type="ECO:0000256" key="15">
    <source>
        <dbReference type="SAM" id="MobiDB-lite"/>
    </source>
</evidence>
<keyword evidence="19" id="KW-1185">Reference proteome</keyword>
<dbReference type="Pfam" id="PF04922">
    <property type="entry name" value="DIE2_ALG10"/>
    <property type="match status" value="1"/>
</dbReference>
<feature type="region of interest" description="Disordered" evidence="15">
    <location>
        <begin position="453"/>
        <end position="483"/>
    </location>
</feature>
<evidence type="ECO:0000256" key="13">
    <source>
        <dbReference type="ARBA" id="ARBA00044727"/>
    </source>
</evidence>
<proteinExistence type="inferred from homology"/>
<accession>A0A8H4J9J7</accession>
<evidence type="ECO:0000256" key="1">
    <source>
        <dbReference type="ARBA" id="ARBA00004477"/>
    </source>
</evidence>
<comment type="catalytic activity">
    <reaction evidence="14">
        <text>an alpha-D-Glc-(1-&gt;3)-alpha-D-Glc-(1-&gt;3)-alpha-D-Man-(1-&gt;2)-alpha-D-Man-(1-&gt;2)-alpha-D-Man-(1-&gt;3)-[alpha-D-Man-(1-&gt;2)-alpha-D-Man-(1-&gt;3)-[alpha-D-Man-(1-&gt;2)-alpha-D-Man-(1-&gt;6)]-alpha-D-Man-(1-&gt;6)]-beta-D-Man-(1-&gt;4)-beta-D-GlcNAc-(1-&gt;4)-alpha-D-GlcNAc-diphospho-di-trans,poly-cis-dolichol + a di-trans,poly-cis-dolichyl beta-D-glucosyl phosphate = a alpha-D-Glc-(1-&gt;2)-alpha-D-Glc-(1-&gt;3)-alpha-D-Glc-(1-&gt;3)-alpha-D-Man-(1-&gt;2)-alpha-D-Man-(1-&gt;2)-alpha-D-Man-(1-&gt;3)-[alpha-D-Man-(1-&gt;2)-alpha-D-Man-(1-&gt;3)-[alpha-D-Man-(1-&gt;2)-alpha-D-Man-(1-&gt;6)]-alpha-D-Man-(1-&gt;6)]-beta-D-Man-(1-&gt;4)-beta-D-GlcNAc-(1-&gt;4)-alpha-D-GlcNAc-diphospho-di-trans,poly-cis-dolichol + a di-trans,poly-cis-dolichyl phosphate + H(+)</text>
        <dbReference type="Rhea" id="RHEA:29543"/>
        <dbReference type="Rhea" id="RHEA-COMP:19498"/>
        <dbReference type="Rhea" id="RHEA-COMP:19502"/>
        <dbReference type="Rhea" id="RHEA-COMP:19512"/>
        <dbReference type="Rhea" id="RHEA-COMP:19522"/>
        <dbReference type="ChEBI" id="CHEBI:15378"/>
        <dbReference type="ChEBI" id="CHEBI:57525"/>
        <dbReference type="ChEBI" id="CHEBI:57683"/>
        <dbReference type="ChEBI" id="CHEBI:132522"/>
        <dbReference type="ChEBI" id="CHEBI:132523"/>
        <dbReference type="EC" id="2.4.1.256"/>
    </reaction>
    <physiologicalReaction direction="left-to-right" evidence="14">
        <dbReference type="Rhea" id="RHEA:29544"/>
    </physiologicalReaction>
</comment>
<name>A0A8H4J9J7_9PEZI</name>
<dbReference type="AlphaFoldDB" id="A0A8H4J9J7"/>
<evidence type="ECO:0000256" key="10">
    <source>
        <dbReference type="ARBA" id="ARBA00022989"/>
    </source>
</evidence>
<feature type="transmembrane region" description="Helical" evidence="16">
    <location>
        <begin position="370"/>
        <end position="394"/>
    </location>
</feature>
<keyword evidence="11 16" id="KW-0472">Membrane</keyword>
<dbReference type="Proteomes" id="UP000572817">
    <property type="component" value="Unassembled WGS sequence"/>
</dbReference>
<comment type="function">
    <text evidence="13">Dol-P-Glc:Glc(2)Man(9)GlcNAc(2)-PP-Dol alpha-1,2-glucosyltransferase that operates in the biosynthetic pathway of dolichol-linked oligosaccharides, the glycan precursors employed in protein asparagine (N)-glycosylation. The assembly of dolichol-linked oligosaccharides begins on the cytosolic side of the endoplasmic reticulum membrane and finishes in its lumen. The sequential addition of sugars to dolichol pyrophosphate produces dolichol-linked oligosaccharides containing fourteen sugars, including two GlcNAcs, nine mannoses and three glucoses. Once assembled, the oligosaccharide is transferred from the lipid to nascent proteins by oligosaccharyltransferases. In the lumen of the endoplasmic reticulum, adds the third and last glucose residue from dolichyl phosphate glucose (Dol-P-Glc) onto the lipid-linked oligosaccharide intermediate Glc(2)Man(9)GlcNAc(2)-PP-Dol to produce Glc(3)Man(9)GlcNAc(2)-PP-Dol.</text>
</comment>
<dbReference type="GO" id="GO:0006488">
    <property type="term" value="P:dolichol-linked oligosaccharide biosynthetic process"/>
    <property type="evidence" value="ECO:0007669"/>
    <property type="project" value="InterPro"/>
</dbReference>
<evidence type="ECO:0000256" key="4">
    <source>
        <dbReference type="ARBA" id="ARBA00011967"/>
    </source>
</evidence>
<keyword evidence="8 16" id="KW-0812">Transmembrane</keyword>
<evidence type="ECO:0000256" key="6">
    <source>
        <dbReference type="ARBA" id="ARBA00022676"/>
    </source>
</evidence>
<protein>
    <recommendedName>
        <fullName evidence="5">Dol-P-Glc:Glc(2)Man(9)GlcNAc(2)-PP-Dol alpha-1,2-glucosyltransferase</fullName>
        <ecNumber evidence="4">2.4.1.256</ecNumber>
    </recommendedName>
    <alternativeName>
        <fullName evidence="12">Asparagine-linked glycosylation protein 10</fullName>
    </alternativeName>
</protein>
<dbReference type="EC" id="2.4.1.256" evidence="4"/>
<gene>
    <name evidence="18" type="ORF">GTA08_BOTSDO01073</name>
</gene>
<feature type="transmembrane region" description="Helical" evidence="16">
    <location>
        <begin position="573"/>
        <end position="591"/>
    </location>
</feature>
<comment type="similarity">
    <text evidence="3">Belongs to the ALG10 glucosyltransferase family.</text>
</comment>
<dbReference type="EMBL" id="WWBZ02000001">
    <property type="protein sequence ID" value="KAF4314197.1"/>
    <property type="molecule type" value="Genomic_DNA"/>
</dbReference>
<comment type="pathway">
    <text evidence="2">Protein modification; protein glycosylation.</text>
</comment>
<comment type="subcellular location">
    <subcellularLocation>
        <location evidence="1">Endoplasmic reticulum membrane</location>
        <topology evidence="1">Multi-pass membrane protein</topology>
    </subcellularLocation>
</comment>
<evidence type="ECO:0000256" key="9">
    <source>
        <dbReference type="ARBA" id="ARBA00022824"/>
    </source>
</evidence>
<evidence type="ECO:0000256" key="11">
    <source>
        <dbReference type="ARBA" id="ARBA00023136"/>
    </source>
</evidence>
<keyword evidence="10 16" id="KW-1133">Transmembrane helix</keyword>
<feature type="transmembrane region" description="Helical" evidence="16">
    <location>
        <begin position="329"/>
        <end position="350"/>
    </location>
</feature>
<organism evidence="18 19">
    <name type="scientific">Botryosphaeria dothidea</name>
    <dbReference type="NCBI Taxonomy" id="55169"/>
    <lineage>
        <taxon>Eukaryota</taxon>
        <taxon>Fungi</taxon>
        <taxon>Dikarya</taxon>
        <taxon>Ascomycota</taxon>
        <taxon>Pezizomycotina</taxon>
        <taxon>Dothideomycetes</taxon>
        <taxon>Dothideomycetes incertae sedis</taxon>
        <taxon>Botryosphaeriales</taxon>
        <taxon>Botryosphaeriaceae</taxon>
        <taxon>Botryosphaeria</taxon>
    </lineage>
</organism>
<feature type="signal peptide" evidence="17">
    <location>
        <begin position="1"/>
        <end position="31"/>
    </location>
</feature>
<feature type="transmembrane region" description="Helical" evidence="16">
    <location>
        <begin position="155"/>
        <end position="173"/>
    </location>
</feature>
<dbReference type="GO" id="GO:0106073">
    <property type="term" value="F:dolichyl pyrophosphate Glc2Man9GlcNAc2 alpha-1,2-glucosyltransferase activity"/>
    <property type="evidence" value="ECO:0007669"/>
    <property type="project" value="UniProtKB-EC"/>
</dbReference>
<feature type="chain" id="PRO_5034954266" description="Dol-P-Glc:Glc(2)Man(9)GlcNAc(2)-PP-Dol alpha-1,2-glucosyltransferase" evidence="17">
    <location>
        <begin position="32"/>
        <end position="605"/>
    </location>
</feature>
<evidence type="ECO:0000313" key="19">
    <source>
        <dbReference type="Proteomes" id="UP000572817"/>
    </source>
</evidence>
<evidence type="ECO:0000256" key="17">
    <source>
        <dbReference type="SAM" id="SignalP"/>
    </source>
</evidence>
<dbReference type="InterPro" id="IPR016900">
    <property type="entry name" value="Alg10"/>
</dbReference>
<evidence type="ECO:0000256" key="12">
    <source>
        <dbReference type="ARBA" id="ARBA00032069"/>
    </source>
</evidence>
<evidence type="ECO:0000256" key="3">
    <source>
        <dbReference type="ARBA" id="ARBA00010600"/>
    </source>
</evidence>
<feature type="compositionally biased region" description="Basic and acidic residues" evidence="15">
    <location>
        <begin position="459"/>
        <end position="477"/>
    </location>
</feature>
<dbReference type="GO" id="GO:0005789">
    <property type="term" value="C:endoplasmic reticulum membrane"/>
    <property type="evidence" value="ECO:0007669"/>
    <property type="project" value="UniProtKB-SubCell"/>
</dbReference>
<evidence type="ECO:0000313" key="18">
    <source>
        <dbReference type="EMBL" id="KAF4314197.1"/>
    </source>
</evidence>